<gene>
    <name evidence="3" type="primary">LOC140599532</name>
</gene>
<dbReference type="Proteomes" id="UP001652641">
    <property type="component" value="Chromosome 7"/>
</dbReference>
<organism evidence="2 3">
    <name type="scientific">Vulpes vulpes</name>
    <name type="common">Red fox</name>
    <dbReference type="NCBI Taxonomy" id="9627"/>
    <lineage>
        <taxon>Eukaryota</taxon>
        <taxon>Metazoa</taxon>
        <taxon>Chordata</taxon>
        <taxon>Craniata</taxon>
        <taxon>Vertebrata</taxon>
        <taxon>Euteleostomi</taxon>
        <taxon>Mammalia</taxon>
        <taxon>Eutheria</taxon>
        <taxon>Laurasiatheria</taxon>
        <taxon>Carnivora</taxon>
        <taxon>Caniformia</taxon>
        <taxon>Canidae</taxon>
        <taxon>Vulpes</taxon>
    </lineage>
</organism>
<evidence type="ECO:0000313" key="3">
    <source>
        <dbReference type="RefSeq" id="XP_072618788.1"/>
    </source>
</evidence>
<sequence>MWSRLQLQDPDNRVLEDVILKCVSRREAAGTWGLVPSGAGGRGRPGLSERALRPAPALRLALPLPFRLPLPLPLSLRLALARRGLGPAGVAGGRGPRRPAAVSPGERSAPRFASDKGRVPPLESRFGKVSADALGLPRWRPDGGAQRAEPPRPRVRRATRAAGAALLAARPAWLLRAARGHGRGDVGRGDAGRGDARCVRRRRGPVRGTEAPRVLPREGDGGGVGVPPPGLPRGPRPGPPGQTDAWRLSVTTTAVMSQRWNHTVRRNSVAGPSGRMFHD</sequence>
<feature type="region of interest" description="Disordered" evidence="1">
    <location>
        <begin position="205"/>
        <end position="242"/>
    </location>
</feature>
<evidence type="ECO:0000256" key="1">
    <source>
        <dbReference type="SAM" id="MobiDB-lite"/>
    </source>
</evidence>
<proteinExistence type="predicted"/>
<dbReference type="RefSeq" id="XP_072618788.1">
    <property type="nucleotide sequence ID" value="XM_072762687.1"/>
</dbReference>
<evidence type="ECO:0000313" key="2">
    <source>
        <dbReference type="Proteomes" id="UP001652641"/>
    </source>
</evidence>
<feature type="region of interest" description="Disordered" evidence="1">
    <location>
        <begin position="87"/>
        <end position="155"/>
    </location>
</feature>
<protein>
    <submittedName>
        <fullName evidence="3">Uncharacterized protein</fullName>
    </submittedName>
</protein>
<name>A0ABM5AVG9_VULVU</name>
<reference evidence="3" key="1">
    <citation type="submission" date="2025-08" db="UniProtKB">
        <authorList>
            <consortium name="RefSeq"/>
        </authorList>
    </citation>
    <scope>IDENTIFICATION</scope>
    <source>
        <tissue evidence="3">Cell line</tissue>
    </source>
</reference>
<keyword evidence="2" id="KW-1185">Reference proteome</keyword>
<dbReference type="GeneID" id="140599532"/>
<feature type="compositionally biased region" description="Pro residues" evidence="1">
    <location>
        <begin position="226"/>
        <end position="240"/>
    </location>
</feature>
<accession>A0ABM5AVG9</accession>